<name>A0A4Q7WNW5_9ACTN</name>
<dbReference type="Proteomes" id="UP000292027">
    <property type="component" value="Unassembled WGS sequence"/>
</dbReference>
<reference evidence="1 2" key="1">
    <citation type="journal article" date="2015" name="Stand. Genomic Sci.">
        <title>Genomic Encyclopedia of Bacterial and Archaeal Type Strains, Phase III: the genomes of soil and plant-associated and newly described type strains.</title>
        <authorList>
            <person name="Whitman W.B."/>
            <person name="Woyke T."/>
            <person name="Klenk H.P."/>
            <person name="Zhou Y."/>
            <person name="Lilburn T.G."/>
            <person name="Beck B.J."/>
            <person name="De Vos P."/>
            <person name="Vandamme P."/>
            <person name="Eisen J.A."/>
            <person name="Garrity G."/>
            <person name="Hugenholtz P."/>
            <person name="Kyrpides N.C."/>
        </authorList>
    </citation>
    <scope>NUCLEOTIDE SEQUENCE [LARGE SCALE GENOMIC DNA]</scope>
    <source>
        <strain evidence="1 2">VKM Ac-2540</strain>
    </source>
</reference>
<evidence type="ECO:0000313" key="2">
    <source>
        <dbReference type="Proteomes" id="UP000292027"/>
    </source>
</evidence>
<gene>
    <name evidence="1" type="ORF">EV645_6598</name>
</gene>
<sequence length="56" mass="6010">MPRGRREPAAAAAVRIPDGLAGPIDLELTKAVEEIPGPKALTGGTRYEPKWDGYIH</sequence>
<dbReference type="EMBL" id="SHKR01000015">
    <property type="protein sequence ID" value="RZU11428.1"/>
    <property type="molecule type" value="Genomic_DNA"/>
</dbReference>
<dbReference type="AlphaFoldDB" id="A0A4Q7WNW5"/>
<comment type="caution">
    <text evidence="1">The sequence shown here is derived from an EMBL/GenBank/DDBJ whole genome shotgun (WGS) entry which is preliminary data.</text>
</comment>
<protein>
    <submittedName>
        <fullName evidence="1">Uncharacterized protein</fullName>
    </submittedName>
</protein>
<accession>A0A4Q7WNW5</accession>
<keyword evidence="2" id="KW-1185">Reference proteome</keyword>
<dbReference type="RefSeq" id="WP_157997211.1">
    <property type="nucleotide sequence ID" value="NZ_SHKR01000015.1"/>
</dbReference>
<evidence type="ECO:0000313" key="1">
    <source>
        <dbReference type="EMBL" id="RZU11428.1"/>
    </source>
</evidence>
<proteinExistence type="predicted"/>
<dbReference type="OrthoDB" id="3830262at2"/>
<organism evidence="1 2">
    <name type="scientific">Kribbella rubisoli</name>
    <dbReference type="NCBI Taxonomy" id="3075929"/>
    <lineage>
        <taxon>Bacteria</taxon>
        <taxon>Bacillati</taxon>
        <taxon>Actinomycetota</taxon>
        <taxon>Actinomycetes</taxon>
        <taxon>Propionibacteriales</taxon>
        <taxon>Kribbellaceae</taxon>
        <taxon>Kribbella</taxon>
    </lineage>
</organism>